<comment type="caution">
    <text evidence="17">The sequence shown here is derived from an EMBL/GenBank/DDBJ whole genome shotgun (WGS) entry which is preliminary data.</text>
</comment>
<reference evidence="17" key="1">
    <citation type="submission" date="2023-07" db="EMBL/GenBank/DDBJ databases">
        <authorList>
            <person name="Stuckert A."/>
        </authorList>
    </citation>
    <scope>NUCLEOTIDE SEQUENCE</scope>
</reference>
<gene>
    <name evidence="17" type="ORF">RIMI_LOCUS8501105</name>
</gene>
<sequence>MLYISLWWSELVLHAVSLSGLELSIKLGEFSQCPCVMVEYKESPLASRPEGLDPARYYDLTPEQRRLQERRQALRAQVKREYLLKLNNPHRTGMVEDPAITRWMFARNQNIYPNFRPTPKNSLLGLFWTVGPPRPFLFLYTIIMKDRERKEKLIKEGKYERPFHLSN</sequence>
<name>A0ABN9LEX3_9NEOB</name>
<evidence type="ECO:0000256" key="1">
    <source>
        <dbReference type="ARBA" id="ARBA00003195"/>
    </source>
</evidence>
<dbReference type="PANTHER" id="PTHR15469">
    <property type="entry name" value="NADH-UBIQUINONE OXIDOREDUCTASE B15 SUBUNIT"/>
    <property type="match status" value="1"/>
</dbReference>
<evidence type="ECO:0000256" key="10">
    <source>
        <dbReference type="ARBA" id="ARBA00022982"/>
    </source>
</evidence>
<keyword evidence="7" id="KW-0679">Respiratory chain</keyword>
<keyword evidence="9" id="KW-0999">Mitochondrion inner membrane</keyword>
<comment type="similarity">
    <text evidence="3">Belongs to the complex I NDUFB4 subunit family.</text>
</comment>
<accession>A0ABN9LEX3</accession>
<dbReference type="PANTHER" id="PTHR15469:SF0">
    <property type="entry name" value="NADH DEHYDROGENASE [UBIQUINONE] 1 BETA SUBCOMPLEX SUBUNIT 4"/>
    <property type="match status" value="1"/>
</dbReference>
<dbReference type="Pfam" id="PF07225">
    <property type="entry name" value="NDUF_B4"/>
    <property type="match status" value="1"/>
</dbReference>
<keyword evidence="16" id="KW-0732">Signal</keyword>
<evidence type="ECO:0000256" key="4">
    <source>
        <dbReference type="ARBA" id="ARBA00011533"/>
    </source>
</evidence>
<evidence type="ECO:0000256" key="12">
    <source>
        <dbReference type="ARBA" id="ARBA00023128"/>
    </source>
</evidence>
<keyword evidence="10" id="KW-0249">Electron transport</keyword>
<evidence type="ECO:0000256" key="16">
    <source>
        <dbReference type="SAM" id="SignalP"/>
    </source>
</evidence>
<keyword evidence="13" id="KW-0472">Membrane</keyword>
<evidence type="ECO:0000256" key="6">
    <source>
        <dbReference type="ARBA" id="ARBA00022448"/>
    </source>
</evidence>
<keyword evidence="11" id="KW-1133">Transmembrane helix</keyword>
<dbReference type="Proteomes" id="UP001176940">
    <property type="component" value="Unassembled WGS sequence"/>
</dbReference>
<keyword evidence="12" id="KW-0496">Mitochondrion</keyword>
<evidence type="ECO:0000313" key="17">
    <source>
        <dbReference type="EMBL" id="CAJ0940318.1"/>
    </source>
</evidence>
<evidence type="ECO:0000256" key="14">
    <source>
        <dbReference type="ARBA" id="ARBA00030212"/>
    </source>
</evidence>
<dbReference type="InterPro" id="IPR009866">
    <property type="entry name" value="NADH_UbQ_OxRdtase_NDUFB4_su"/>
</dbReference>
<dbReference type="EMBL" id="CAUEEQ010016907">
    <property type="protein sequence ID" value="CAJ0940318.1"/>
    <property type="molecule type" value="Genomic_DNA"/>
</dbReference>
<comment type="subunit">
    <text evidence="4">Complex I is composed of 45 different subunits.</text>
</comment>
<evidence type="ECO:0000256" key="5">
    <source>
        <dbReference type="ARBA" id="ARBA00018681"/>
    </source>
</evidence>
<organism evidence="17 18">
    <name type="scientific">Ranitomeya imitator</name>
    <name type="common">mimic poison frog</name>
    <dbReference type="NCBI Taxonomy" id="111125"/>
    <lineage>
        <taxon>Eukaryota</taxon>
        <taxon>Metazoa</taxon>
        <taxon>Chordata</taxon>
        <taxon>Craniata</taxon>
        <taxon>Vertebrata</taxon>
        <taxon>Euteleostomi</taxon>
        <taxon>Amphibia</taxon>
        <taxon>Batrachia</taxon>
        <taxon>Anura</taxon>
        <taxon>Neobatrachia</taxon>
        <taxon>Hyloidea</taxon>
        <taxon>Dendrobatidae</taxon>
        <taxon>Dendrobatinae</taxon>
        <taxon>Ranitomeya</taxon>
    </lineage>
</organism>
<evidence type="ECO:0000313" key="18">
    <source>
        <dbReference type="Proteomes" id="UP001176940"/>
    </source>
</evidence>
<keyword evidence="8" id="KW-0812">Transmembrane</keyword>
<feature type="chain" id="PRO_5045119363" description="NADH dehydrogenase [ubiquinone] 1 beta subcomplex subunit 4" evidence="16">
    <location>
        <begin position="18"/>
        <end position="167"/>
    </location>
</feature>
<evidence type="ECO:0000256" key="15">
    <source>
        <dbReference type="ARBA" id="ARBA00030987"/>
    </source>
</evidence>
<evidence type="ECO:0000256" key="13">
    <source>
        <dbReference type="ARBA" id="ARBA00023136"/>
    </source>
</evidence>
<comment type="subcellular location">
    <subcellularLocation>
        <location evidence="2">Mitochondrion inner membrane</location>
        <topology evidence="2">Single-pass membrane protein</topology>
        <orientation evidence="2">Matrix side</orientation>
    </subcellularLocation>
</comment>
<evidence type="ECO:0000256" key="2">
    <source>
        <dbReference type="ARBA" id="ARBA00004298"/>
    </source>
</evidence>
<evidence type="ECO:0000256" key="9">
    <source>
        <dbReference type="ARBA" id="ARBA00022792"/>
    </source>
</evidence>
<keyword evidence="6" id="KW-0813">Transport</keyword>
<evidence type="ECO:0000256" key="11">
    <source>
        <dbReference type="ARBA" id="ARBA00022989"/>
    </source>
</evidence>
<evidence type="ECO:0000256" key="7">
    <source>
        <dbReference type="ARBA" id="ARBA00022660"/>
    </source>
</evidence>
<evidence type="ECO:0000256" key="3">
    <source>
        <dbReference type="ARBA" id="ARBA00007260"/>
    </source>
</evidence>
<proteinExistence type="inferred from homology"/>
<protein>
    <recommendedName>
        <fullName evidence="5">NADH dehydrogenase [ubiquinone] 1 beta subcomplex subunit 4</fullName>
    </recommendedName>
    <alternativeName>
        <fullName evidence="14">Complex I-B15</fullName>
    </alternativeName>
    <alternativeName>
        <fullName evidence="15">NADH-ubiquinone oxidoreductase B15 subunit</fullName>
    </alternativeName>
</protein>
<keyword evidence="18" id="KW-1185">Reference proteome</keyword>
<evidence type="ECO:0000256" key="8">
    <source>
        <dbReference type="ARBA" id="ARBA00022692"/>
    </source>
</evidence>
<comment type="function">
    <text evidence="1">Accessory subunit of the mitochondrial membrane respiratory chain NADH dehydrogenase (Complex I), that is believed not to be involved in catalysis. Complex I functions in the transfer of electrons from NADH to the respiratory chain. The immediate electron acceptor for the enzyme is believed to be ubiquinone.</text>
</comment>
<feature type="signal peptide" evidence="16">
    <location>
        <begin position="1"/>
        <end position="17"/>
    </location>
</feature>